<evidence type="ECO:0000313" key="13">
    <source>
        <dbReference type="Proteomes" id="UP000679690"/>
    </source>
</evidence>
<dbReference type="Proteomes" id="UP000679690">
    <property type="component" value="Unassembled WGS sequence"/>
</dbReference>
<evidence type="ECO:0000256" key="2">
    <source>
        <dbReference type="ARBA" id="ARBA00022670"/>
    </source>
</evidence>
<feature type="region of interest" description="Disordered" evidence="9">
    <location>
        <begin position="615"/>
        <end position="657"/>
    </location>
</feature>
<evidence type="ECO:0000256" key="6">
    <source>
        <dbReference type="ARBA" id="ARBA00023268"/>
    </source>
</evidence>
<evidence type="ECO:0000256" key="1">
    <source>
        <dbReference type="ARBA" id="ARBA00022645"/>
    </source>
</evidence>
<comment type="catalytic activity">
    <reaction evidence="8">
        <text>[GlcNAc-(1-&gt;4)-Mur2Ac(oyl-L-Ala-gamma-D-Glu-L-Lys-D-Ala-D-Ala)](n)-di-trans,octa-cis-undecaprenyl diphosphate + beta-D-GlcNAc-(1-&gt;4)-Mur2Ac(oyl-L-Ala-gamma-D-Glu-L-Lys-D-Ala-D-Ala)-di-trans,octa-cis-undecaprenyl diphosphate = [GlcNAc-(1-&gt;4)-Mur2Ac(oyl-L-Ala-gamma-D-Glu-L-Lys-D-Ala-D-Ala)](n+1)-di-trans,octa-cis-undecaprenyl diphosphate + di-trans,octa-cis-undecaprenyl diphosphate + H(+)</text>
        <dbReference type="Rhea" id="RHEA:23708"/>
        <dbReference type="Rhea" id="RHEA-COMP:9602"/>
        <dbReference type="Rhea" id="RHEA-COMP:9603"/>
        <dbReference type="ChEBI" id="CHEBI:15378"/>
        <dbReference type="ChEBI" id="CHEBI:58405"/>
        <dbReference type="ChEBI" id="CHEBI:60033"/>
        <dbReference type="ChEBI" id="CHEBI:78435"/>
        <dbReference type="EC" id="2.4.99.28"/>
    </reaction>
</comment>
<dbReference type="Gene3D" id="1.10.3810.10">
    <property type="entry name" value="Biosynthetic peptidoglycan transglycosylase-like"/>
    <property type="match status" value="1"/>
</dbReference>
<dbReference type="EMBL" id="JAGFNS010000008">
    <property type="protein sequence ID" value="MBO3738736.1"/>
    <property type="molecule type" value="Genomic_DNA"/>
</dbReference>
<keyword evidence="2" id="KW-0645">Protease</keyword>
<evidence type="ECO:0000313" key="12">
    <source>
        <dbReference type="EMBL" id="MBO3738736.1"/>
    </source>
</evidence>
<keyword evidence="1" id="KW-0121">Carboxypeptidase</keyword>
<evidence type="ECO:0000256" key="9">
    <source>
        <dbReference type="SAM" id="MobiDB-lite"/>
    </source>
</evidence>
<dbReference type="InterPro" id="IPR050396">
    <property type="entry name" value="Glycosyltr_51/Transpeptidase"/>
</dbReference>
<dbReference type="SUPFAM" id="SSF88713">
    <property type="entry name" value="Glycoside hydrolase/deacetylase"/>
    <property type="match status" value="1"/>
</dbReference>
<dbReference type="Gene3D" id="3.20.20.370">
    <property type="entry name" value="Glycoside hydrolase/deacetylase"/>
    <property type="match status" value="1"/>
</dbReference>
<dbReference type="Pfam" id="PF01522">
    <property type="entry name" value="Polysacc_deac_1"/>
    <property type="match status" value="1"/>
</dbReference>
<evidence type="ECO:0000259" key="11">
    <source>
        <dbReference type="PROSITE" id="PS51677"/>
    </source>
</evidence>
<dbReference type="PANTHER" id="PTHR32282:SF34">
    <property type="entry name" value="PENICILLIN-BINDING PROTEIN 1A"/>
    <property type="match status" value="1"/>
</dbReference>
<gene>
    <name evidence="12" type="ORF">J5X75_14505</name>
</gene>
<comment type="catalytic activity">
    <reaction evidence="7">
        <text>Preferential cleavage: (Ac)2-L-Lys-D-Ala-|-D-Ala. Also transpeptidation of peptidyl-alanyl moieties that are N-acyl substituents of D-alanine.</text>
        <dbReference type="EC" id="3.4.16.4"/>
    </reaction>
</comment>
<sequence>MENVQTARGGSRWRRIVTRVAIAAVVCCATTAGAAEAYVRSVPLPTEPSEPQASTLYYRDGRTILARVGTTNRNDVPLSAVPEEVRHAVLAAEDRDFYDHHGVSVRGVLRAVVANVSGGRQGASTITQQYARNAFLTQEVSVERKGKEFALAVQLEREYSKDEILERYLNTIYYGRGAYGIAAAAYAYFGVAPERLTAAQGAVLAAVIRDPYQLDPANDSQAARARWNWVIESERDLGWLDAVPEYPVVSPVAPRETGANGLVIDRVEQELAAHGITSRALHTQGLSVVTTLDPVAQEAAVSQVAGHLAGQPKDLQVALVAVDPGSGGVRAYYGGDQGRGFFDYASAAYPAASTFKPIVLAAALREGIGYLSRWDGTSPRTFTGRLGVPLENPANQQCPDCTLEQAMVKSLNTPFYAVTEKIGADRVRAMAYDLGVQRKYAGTRSLVDAEGEPMPGKTRSDIALGRYPVAPDDLASVYATFAAGGVRHDRHFVENVSAPDGRQVWNVVPASKRVLDSSAAADVSAVLGAVVRGDGAVPNRPAAGKTGVQQWGDTHDNQVAWMVGYTPELASAVWIGKARPGPIRDRLGRAIEGRTMPAQLWRDFTQVALNDRPKTALPKPVHVGRTDVGDAGRSKKTGKSTGGVKDADTKPGRGIPVVRTAGKGQRLALTFDDGPSPYTAQVLDLLAEQQVRATFCVVGEEVQKYPDLVRRIVAEGHVLCNHSWKHDDLGQLSASAAKADIARTDAAIAAAVPGVTVPFFRAPFGSWGRSAMAGTDLGHTPLGWVVDPDDWLLPGADVIADRIEKQLQPRAVVLVHDGGGERDQTVAALTRLIPKLKSKGWTFDLPERTVRSEPLPTAPVKPTPSGSPSPSPSPSATSAPSPSGSVKPSGSGKSRRPSTTSTSAG</sequence>
<dbReference type="Gene3D" id="3.40.710.10">
    <property type="entry name" value="DD-peptidase/beta-lactamase superfamily"/>
    <property type="match status" value="1"/>
</dbReference>
<evidence type="ECO:0000256" key="8">
    <source>
        <dbReference type="ARBA" id="ARBA00049902"/>
    </source>
</evidence>
<dbReference type="InterPro" id="IPR001460">
    <property type="entry name" value="PCN-bd_Tpept"/>
</dbReference>
<proteinExistence type="predicted"/>
<name>A0ABS3UKK5_9ACTN</name>
<dbReference type="InterPro" id="IPR036950">
    <property type="entry name" value="PBP_transglycosylase"/>
</dbReference>
<keyword evidence="5" id="KW-0378">Hydrolase</keyword>
<dbReference type="CDD" id="cd10917">
    <property type="entry name" value="CE4_NodB_like_6s_7s"/>
    <property type="match status" value="1"/>
</dbReference>
<dbReference type="SUPFAM" id="SSF53955">
    <property type="entry name" value="Lysozyme-like"/>
    <property type="match status" value="1"/>
</dbReference>
<dbReference type="InterPro" id="IPR023346">
    <property type="entry name" value="Lysozyme-like_dom_sf"/>
</dbReference>
<dbReference type="InterPro" id="IPR012338">
    <property type="entry name" value="Beta-lactam/transpept-like"/>
</dbReference>
<dbReference type="InterPro" id="IPR001264">
    <property type="entry name" value="Glyco_trans_51"/>
</dbReference>
<evidence type="ECO:0000256" key="3">
    <source>
        <dbReference type="ARBA" id="ARBA00022676"/>
    </source>
</evidence>
<keyword evidence="4" id="KW-0808">Transferase</keyword>
<keyword evidence="13" id="KW-1185">Reference proteome</keyword>
<dbReference type="PROSITE" id="PS51677">
    <property type="entry name" value="NODB"/>
    <property type="match status" value="1"/>
</dbReference>
<evidence type="ECO:0000256" key="7">
    <source>
        <dbReference type="ARBA" id="ARBA00034000"/>
    </source>
</evidence>
<keyword evidence="10" id="KW-0732">Signal</keyword>
<dbReference type="InterPro" id="IPR011330">
    <property type="entry name" value="Glyco_hydro/deAcase_b/a-brl"/>
</dbReference>
<feature type="compositionally biased region" description="Pro residues" evidence="9">
    <location>
        <begin position="856"/>
        <end position="873"/>
    </location>
</feature>
<organism evidence="12 13">
    <name type="scientific">Actinoplanes flavus</name>
    <dbReference type="NCBI Taxonomy" id="2820290"/>
    <lineage>
        <taxon>Bacteria</taxon>
        <taxon>Bacillati</taxon>
        <taxon>Actinomycetota</taxon>
        <taxon>Actinomycetes</taxon>
        <taxon>Micromonosporales</taxon>
        <taxon>Micromonosporaceae</taxon>
        <taxon>Actinoplanes</taxon>
    </lineage>
</organism>
<protein>
    <submittedName>
        <fullName evidence="12">Transglycosylase domain-containing protein</fullName>
    </submittedName>
</protein>
<feature type="chain" id="PRO_5045127899" evidence="10">
    <location>
        <begin position="35"/>
        <end position="905"/>
    </location>
</feature>
<reference evidence="12 13" key="1">
    <citation type="submission" date="2021-03" db="EMBL/GenBank/DDBJ databases">
        <title>Actinoplanes flavus sp. nov., a novel actinomycete isolated from Coconut Palm rhizosphere soil.</title>
        <authorList>
            <person name="Luo X."/>
        </authorList>
    </citation>
    <scope>NUCLEOTIDE SEQUENCE [LARGE SCALE GENOMIC DNA]</scope>
    <source>
        <strain evidence="12 13">NEAU-H7</strain>
    </source>
</reference>
<feature type="region of interest" description="Disordered" evidence="9">
    <location>
        <begin position="847"/>
        <end position="905"/>
    </location>
</feature>
<feature type="domain" description="NodB homology" evidence="11">
    <location>
        <begin position="665"/>
        <end position="844"/>
    </location>
</feature>
<accession>A0ABS3UKK5</accession>
<dbReference type="SUPFAM" id="SSF56601">
    <property type="entry name" value="beta-lactamase/transpeptidase-like"/>
    <property type="match status" value="1"/>
</dbReference>
<feature type="compositionally biased region" description="Basic and acidic residues" evidence="9">
    <location>
        <begin position="624"/>
        <end position="633"/>
    </location>
</feature>
<keyword evidence="6" id="KW-0511">Multifunctional enzyme</keyword>
<dbReference type="PANTHER" id="PTHR32282">
    <property type="entry name" value="BINDING PROTEIN TRANSPEPTIDASE, PUTATIVE-RELATED"/>
    <property type="match status" value="1"/>
</dbReference>
<dbReference type="InterPro" id="IPR002509">
    <property type="entry name" value="NODB_dom"/>
</dbReference>
<evidence type="ECO:0000256" key="5">
    <source>
        <dbReference type="ARBA" id="ARBA00022801"/>
    </source>
</evidence>
<feature type="compositionally biased region" description="Low complexity" evidence="9">
    <location>
        <begin position="874"/>
        <end position="892"/>
    </location>
</feature>
<evidence type="ECO:0000256" key="10">
    <source>
        <dbReference type="SAM" id="SignalP"/>
    </source>
</evidence>
<dbReference type="Pfam" id="PF00912">
    <property type="entry name" value="Transgly"/>
    <property type="match status" value="1"/>
</dbReference>
<keyword evidence="3" id="KW-0328">Glycosyltransferase</keyword>
<evidence type="ECO:0000256" key="4">
    <source>
        <dbReference type="ARBA" id="ARBA00022679"/>
    </source>
</evidence>
<comment type="caution">
    <text evidence="12">The sequence shown here is derived from an EMBL/GenBank/DDBJ whole genome shotgun (WGS) entry which is preliminary data.</text>
</comment>
<feature type="signal peptide" evidence="10">
    <location>
        <begin position="1"/>
        <end position="34"/>
    </location>
</feature>
<dbReference type="Pfam" id="PF00905">
    <property type="entry name" value="Transpeptidase"/>
    <property type="match status" value="1"/>
</dbReference>